<dbReference type="PANTHER" id="PTHR35008">
    <property type="entry name" value="BLL4482 PROTEIN-RELATED"/>
    <property type="match status" value="1"/>
</dbReference>
<dbReference type="PANTHER" id="PTHR35008:SF8">
    <property type="entry name" value="ALCOHOL DEHYDROGENASE CYTOCHROME C SUBUNIT"/>
    <property type="match status" value="1"/>
</dbReference>
<dbReference type="NCBIfam" id="TIGR02376">
    <property type="entry name" value="Cu_nitrite_red"/>
    <property type="match status" value="1"/>
</dbReference>
<dbReference type="Pfam" id="PF00034">
    <property type="entry name" value="Cytochrom_C"/>
    <property type="match status" value="1"/>
</dbReference>
<keyword evidence="13" id="KW-0732">Signal</keyword>
<dbReference type="EC" id="1.7.2.1" evidence="3 13"/>
<comment type="caution">
    <text evidence="16">The sequence shown here is derived from an EMBL/GenBank/DDBJ whole genome shotgun (WGS) entry which is preliminary data.</text>
</comment>
<dbReference type="SUPFAM" id="SSF49503">
    <property type="entry name" value="Cupredoxins"/>
    <property type="match status" value="2"/>
</dbReference>
<comment type="catalytic activity">
    <reaction evidence="11 13">
        <text>nitric oxide + Fe(III)-[cytochrome c] + H2O = Fe(II)-[cytochrome c] + nitrite + 2 H(+)</text>
        <dbReference type="Rhea" id="RHEA:15233"/>
        <dbReference type="Rhea" id="RHEA-COMP:10350"/>
        <dbReference type="Rhea" id="RHEA-COMP:14399"/>
        <dbReference type="ChEBI" id="CHEBI:15377"/>
        <dbReference type="ChEBI" id="CHEBI:15378"/>
        <dbReference type="ChEBI" id="CHEBI:16301"/>
        <dbReference type="ChEBI" id="CHEBI:16480"/>
        <dbReference type="ChEBI" id="CHEBI:29033"/>
        <dbReference type="ChEBI" id="CHEBI:29034"/>
        <dbReference type="EC" id="1.7.2.1"/>
    </reaction>
</comment>
<sequence>MPPITRTLALTAAMALAVAALPGCRGKQDDAASDKADRSAAADDTGGSAKGDFGPPQGQPVDAVLTQPPQVPPATGRKAPAKVIVKLDVIEKEMPISEGVTYTFWTFGGTVPGSFIRVRQGDTVEFHLRNMPDSKMPHNIDLHGVTGPGGGAASSFTAPGHSSRFTFKALNAGLYVYHCATAPVGMHVANGMYGLILVEPPEGLPAVDKEFYVMQGDFYTTGKYREKGHQPFDMEKAIEEHPTYVLFNGSEGALTGDKALSAKTGETVRLYVGNGGPNLVSSFHVIGEIFDKVWYEGGTKFQENVQTTLIPAGGAAMMEFHMEVPGSYVLVDHSIFRAFNKGALAILKADGEERKAIYSGKEVDYVYLGDRAQPNMQAVATAAAAATTGALTVDEQVKAGKALFAGTCATCHQPEGQGLEGVFPPLAASDYIKADPKRVASVILHGLQGPVKVNGKDYNSLMPPMSQLNDDEVANIATYVLNSWSNPGGKVSKEEAAQVRKSKPANASEGH</sequence>
<name>A0ABS0B854_9GAMM</name>
<proteinExistence type="inferred from homology"/>
<dbReference type="CDD" id="cd11020">
    <property type="entry name" value="CuRO_1_CuNIR"/>
    <property type="match status" value="1"/>
</dbReference>
<keyword evidence="9 12" id="KW-0408">Iron</keyword>
<evidence type="ECO:0000259" key="15">
    <source>
        <dbReference type="PROSITE" id="PS51007"/>
    </source>
</evidence>
<dbReference type="CDD" id="cd04208">
    <property type="entry name" value="CuRO_2_CuNIR"/>
    <property type="match status" value="1"/>
</dbReference>
<dbReference type="PRINTS" id="PR00695">
    <property type="entry name" value="CUNO2RDTASE"/>
</dbReference>
<feature type="compositionally biased region" description="Basic and acidic residues" evidence="14">
    <location>
        <begin position="26"/>
        <end position="41"/>
    </location>
</feature>
<evidence type="ECO:0000256" key="2">
    <source>
        <dbReference type="ARBA" id="ARBA00011233"/>
    </source>
</evidence>
<keyword evidence="5 12" id="KW-0349">Heme</keyword>
<evidence type="ECO:0000256" key="3">
    <source>
        <dbReference type="ARBA" id="ARBA00011882"/>
    </source>
</evidence>
<keyword evidence="17" id="KW-1185">Reference proteome</keyword>
<dbReference type="Pfam" id="PF07732">
    <property type="entry name" value="Cu-oxidase_3"/>
    <property type="match status" value="1"/>
</dbReference>
<evidence type="ECO:0000256" key="10">
    <source>
        <dbReference type="ARBA" id="ARBA00023008"/>
    </source>
</evidence>
<evidence type="ECO:0000256" key="6">
    <source>
        <dbReference type="ARBA" id="ARBA00022723"/>
    </source>
</evidence>
<keyword evidence="8 13" id="KW-0560">Oxidoreductase</keyword>
<feature type="domain" description="Cytochrome c" evidence="15">
    <location>
        <begin position="395"/>
        <end position="484"/>
    </location>
</feature>
<dbReference type="InterPro" id="IPR051459">
    <property type="entry name" value="Cytochrome_c-type_DH"/>
</dbReference>
<reference evidence="16 17" key="1">
    <citation type="submission" date="2020-11" db="EMBL/GenBank/DDBJ databases">
        <title>Draft Genome Sequence and Secondary Metabolite Biosynthetic Potential of the Lysobacter niastensis Type strain DSM 18481.</title>
        <authorList>
            <person name="Turrini P."/>
            <person name="Artuso I."/>
            <person name="Tescari M."/>
            <person name="Lugli G.A."/>
            <person name="Frangipani E."/>
            <person name="Ventura M."/>
            <person name="Visca P."/>
        </authorList>
    </citation>
    <scope>NUCLEOTIDE SEQUENCE [LARGE SCALE GENOMIC DNA]</scope>
    <source>
        <strain evidence="16 17">DSM 18481</strain>
    </source>
</reference>
<evidence type="ECO:0000256" key="14">
    <source>
        <dbReference type="SAM" id="MobiDB-lite"/>
    </source>
</evidence>
<comment type="similarity">
    <text evidence="1 13">Belongs to the multicopper oxidase family.</text>
</comment>
<dbReference type="EMBL" id="JADLZT010000003">
    <property type="protein sequence ID" value="MBF6023877.1"/>
    <property type="molecule type" value="Genomic_DNA"/>
</dbReference>
<evidence type="ECO:0000256" key="5">
    <source>
        <dbReference type="ARBA" id="ARBA00022617"/>
    </source>
</evidence>
<evidence type="ECO:0000256" key="9">
    <source>
        <dbReference type="ARBA" id="ARBA00023004"/>
    </source>
</evidence>
<dbReference type="InterPro" id="IPR036909">
    <property type="entry name" value="Cyt_c-like_dom_sf"/>
</dbReference>
<dbReference type="Proteomes" id="UP001429984">
    <property type="component" value="Unassembled WGS sequence"/>
</dbReference>
<feature type="region of interest" description="Disordered" evidence="14">
    <location>
        <begin position="486"/>
        <end position="511"/>
    </location>
</feature>
<feature type="signal peptide" evidence="13">
    <location>
        <begin position="1"/>
        <end position="19"/>
    </location>
</feature>
<keyword evidence="10 13" id="KW-0186">Copper</keyword>
<evidence type="ECO:0000256" key="4">
    <source>
        <dbReference type="ARBA" id="ARBA00017290"/>
    </source>
</evidence>
<feature type="region of interest" description="Disordered" evidence="14">
    <location>
        <begin position="26"/>
        <end position="65"/>
    </location>
</feature>
<evidence type="ECO:0000256" key="11">
    <source>
        <dbReference type="ARBA" id="ARBA00049340"/>
    </source>
</evidence>
<evidence type="ECO:0000313" key="16">
    <source>
        <dbReference type="EMBL" id="MBF6023877.1"/>
    </source>
</evidence>
<feature type="chain" id="PRO_5044966895" description="Copper-containing nitrite reductase" evidence="13">
    <location>
        <begin position="20"/>
        <end position="511"/>
    </location>
</feature>
<evidence type="ECO:0000256" key="8">
    <source>
        <dbReference type="ARBA" id="ARBA00023002"/>
    </source>
</evidence>
<protein>
    <recommendedName>
        <fullName evidence="4 13">Copper-containing nitrite reductase</fullName>
        <ecNumber evidence="3 13">1.7.2.1</ecNumber>
    </recommendedName>
</protein>
<accession>A0ABS0B854</accession>
<dbReference type="InterPro" id="IPR001287">
    <property type="entry name" value="NO2-reductase_Cu"/>
</dbReference>
<comment type="subunit">
    <text evidence="2 13">Homotrimer.</text>
</comment>
<organism evidence="16 17">
    <name type="scientific">Lysobacter niastensis</name>
    <dbReference type="NCBI Taxonomy" id="380629"/>
    <lineage>
        <taxon>Bacteria</taxon>
        <taxon>Pseudomonadati</taxon>
        <taxon>Pseudomonadota</taxon>
        <taxon>Gammaproteobacteria</taxon>
        <taxon>Lysobacterales</taxon>
        <taxon>Lysobacteraceae</taxon>
        <taxon>Lysobacter</taxon>
    </lineage>
</organism>
<keyword evidence="7" id="KW-0677">Repeat</keyword>
<gene>
    <name evidence="16" type="primary">nirK</name>
    <name evidence="16" type="ORF">IU514_07530</name>
</gene>
<dbReference type="PROSITE" id="PS51007">
    <property type="entry name" value="CYTC"/>
    <property type="match status" value="1"/>
</dbReference>
<evidence type="ECO:0000256" key="13">
    <source>
        <dbReference type="RuleBase" id="RU365025"/>
    </source>
</evidence>
<evidence type="ECO:0000256" key="7">
    <source>
        <dbReference type="ARBA" id="ARBA00022737"/>
    </source>
</evidence>
<evidence type="ECO:0000256" key="1">
    <source>
        <dbReference type="ARBA" id="ARBA00010609"/>
    </source>
</evidence>
<dbReference type="GO" id="GO:0050421">
    <property type="term" value="F:nitrite reductase (NO-forming) activity"/>
    <property type="evidence" value="ECO:0007669"/>
    <property type="project" value="UniProtKB-EC"/>
</dbReference>
<dbReference type="Gene3D" id="1.10.760.10">
    <property type="entry name" value="Cytochrome c-like domain"/>
    <property type="match status" value="1"/>
</dbReference>
<dbReference type="RefSeq" id="WP_194930456.1">
    <property type="nucleotide sequence ID" value="NZ_JADLZT010000003.1"/>
</dbReference>
<dbReference type="InterPro" id="IPR009056">
    <property type="entry name" value="Cyt_c-like_dom"/>
</dbReference>
<keyword evidence="6 12" id="KW-0479">Metal-binding</keyword>
<dbReference type="Gene3D" id="2.60.40.420">
    <property type="entry name" value="Cupredoxins - blue copper proteins"/>
    <property type="match status" value="2"/>
</dbReference>
<evidence type="ECO:0000256" key="12">
    <source>
        <dbReference type="PROSITE-ProRule" id="PRU00433"/>
    </source>
</evidence>
<dbReference type="SUPFAM" id="SSF46626">
    <property type="entry name" value="Cytochrome c"/>
    <property type="match status" value="1"/>
</dbReference>
<dbReference type="InterPro" id="IPR008972">
    <property type="entry name" value="Cupredoxin"/>
</dbReference>
<evidence type="ECO:0000313" key="17">
    <source>
        <dbReference type="Proteomes" id="UP001429984"/>
    </source>
</evidence>
<comment type="cofactor">
    <cofactor evidence="13">
        <name>Cu(2+)</name>
        <dbReference type="ChEBI" id="CHEBI:29036"/>
    </cofactor>
    <text evidence="13">Binds 1 Cu(+) ion.</text>
</comment>
<comment type="cofactor">
    <cofactor evidence="13">
        <name>Cu(+)</name>
        <dbReference type="ChEBI" id="CHEBI:49552"/>
    </cofactor>
    <text evidence="13">Binds 1 Cu(+) ion.</text>
</comment>
<dbReference type="InterPro" id="IPR011707">
    <property type="entry name" value="Cu-oxidase-like_N"/>
</dbReference>